<organism evidence="1 2">
    <name type="scientific">Megaselia scalaris</name>
    <name type="common">Humpbacked fly</name>
    <name type="synonym">Phora scalaris</name>
    <dbReference type="NCBI Taxonomy" id="36166"/>
    <lineage>
        <taxon>Eukaryota</taxon>
        <taxon>Metazoa</taxon>
        <taxon>Ecdysozoa</taxon>
        <taxon>Arthropoda</taxon>
        <taxon>Hexapoda</taxon>
        <taxon>Insecta</taxon>
        <taxon>Pterygota</taxon>
        <taxon>Neoptera</taxon>
        <taxon>Endopterygota</taxon>
        <taxon>Diptera</taxon>
        <taxon>Brachycera</taxon>
        <taxon>Muscomorpha</taxon>
        <taxon>Platypezoidea</taxon>
        <taxon>Phoridae</taxon>
        <taxon>Megaseliini</taxon>
        <taxon>Megaselia</taxon>
    </lineage>
</organism>
<dbReference type="EnsemblMetazoa" id="MESCA000350-RA">
    <property type="protein sequence ID" value="MESCA000350-PA"/>
    <property type="gene ID" value="MESCA000350"/>
</dbReference>
<evidence type="ECO:0000313" key="2">
    <source>
        <dbReference type="Proteomes" id="UP000015102"/>
    </source>
</evidence>
<reference evidence="2" key="1">
    <citation type="submission" date="2013-02" db="EMBL/GenBank/DDBJ databases">
        <authorList>
            <person name="Hughes D."/>
        </authorList>
    </citation>
    <scope>NUCLEOTIDE SEQUENCE</scope>
    <source>
        <strain>Durham</strain>
        <strain evidence="2">NC isolate 2 -- Noor lab</strain>
    </source>
</reference>
<dbReference type="HOGENOM" id="CLU_2608781_0_0_1"/>
<dbReference type="Proteomes" id="UP000015102">
    <property type="component" value="Unassembled WGS sequence"/>
</dbReference>
<evidence type="ECO:0000313" key="1">
    <source>
        <dbReference type="EnsemblMetazoa" id="MESCA000350-PA"/>
    </source>
</evidence>
<accession>T1GAT9</accession>
<dbReference type="EMBL" id="CAQQ02175077">
    <property type="status" value="NOT_ANNOTATED_CDS"/>
    <property type="molecule type" value="Genomic_DNA"/>
</dbReference>
<name>T1GAT9_MEGSC</name>
<dbReference type="EMBL" id="CAQQ02175076">
    <property type="status" value="NOT_ANNOTATED_CDS"/>
    <property type="molecule type" value="Genomic_DNA"/>
</dbReference>
<reference evidence="1" key="2">
    <citation type="submission" date="2015-06" db="UniProtKB">
        <authorList>
            <consortium name="EnsemblMetazoa"/>
        </authorList>
    </citation>
    <scope>IDENTIFICATION</scope>
</reference>
<dbReference type="AlphaFoldDB" id="T1GAT9"/>
<sequence length="79" mass="8993">MIQLVIVPDSPFTVNAYDLWQPNGKSSRGYYRRGRGTEEPISILNKNELLDDSLSEDSNPLNVTVVSKALERFFKSDIF</sequence>
<keyword evidence="2" id="KW-1185">Reference proteome</keyword>
<protein>
    <submittedName>
        <fullName evidence="1">Uncharacterized protein</fullName>
    </submittedName>
</protein>
<proteinExistence type="predicted"/>